<name>A0A161VHQ3_COLIC</name>
<dbReference type="CDD" id="cd09083">
    <property type="entry name" value="EEP-1"/>
    <property type="match status" value="1"/>
</dbReference>
<organism evidence="1 2">
    <name type="scientific">Colletotrichum incanum</name>
    <name type="common">Soybean anthracnose fungus</name>
    <dbReference type="NCBI Taxonomy" id="1573173"/>
    <lineage>
        <taxon>Eukaryota</taxon>
        <taxon>Fungi</taxon>
        <taxon>Dikarya</taxon>
        <taxon>Ascomycota</taxon>
        <taxon>Pezizomycotina</taxon>
        <taxon>Sordariomycetes</taxon>
        <taxon>Hypocreomycetidae</taxon>
        <taxon>Glomerellales</taxon>
        <taxon>Glomerellaceae</taxon>
        <taxon>Colletotrichum</taxon>
        <taxon>Colletotrichum spaethianum species complex</taxon>
    </lineage>
</organism>
<sequence>MPVRIMTLNVRYAVKKTLLPNEQPWEVRCPKIASQLRLYTTGQENTFICTQEVQHQQLLDLQTELGARWAQIGRGRADEANGGEFSPIFYQADHWSVERTKTYWLSPTPETPSNAWGATINRIVTVGLFKHKDSKTRVIVMSTHLDHKSYEARRESAKLLLEIARNWKEECNVVYENDIPTFLGGDFNSGPEDEPHRLLTASFDAMRDMSDLVPAKRHYGNKITYTTFGEAEPATIDYLFVLSPKNIEFCNFAVLENRFDDGVYYSDHRPVLADVEVPVITAL</sequence>
<dbReference type="GO" id="GO:0004519">
    <property type="term" value="F:endonuclease activity"/>
    <property type="evidence" value="ECO:0007669"/>
    <property type="project" value="UniProtKB-KW"/>
</dbReference>
<gene>
    <name evidence="1" type="ORF">CI238_00707</name>
</gene>
<dbReference type="EMBL" id="LFIW01002480">
    <property type="protein sequence ID" value="KZL69545.1"/>
    <property type="molecule type" value="Genomic_DNA"/>
</dbReference>
<proteinExistence type="predicted"/>
<dbReference type="SUPFAM" id="SSF56219">
    <property type="entry name" value="DNase I-like"/>
    <property type="match status" value="1"/>
</dbReference>
<accession>A0A161VHQ3</accession>
<dbReference type="GO" id="GO:0000175">
    <property type="term" value="F:3'-5'-RNA exonuclease activity"/>
    <property type="evidence" value="ECO:0007669"/>
    <property type="project" value="TreeGrafter"/>
</dbReference>
<protein>
    <submittedName>
        <fullName evidence="1">Endonuclease exonuclease phosphatase family protein</fullName>
    </submittedName>
</protein>
<keyword evidence="2" id="KW-1185">Reference proteome</keyword>
<dbReference type="PANTHER" id="PTHR12121:SF36">
    <property type="entry name" value="ENDONUCLEASE_EXONUCLEASE_PHOSPHATASE DOMAIN-CONTAINING PROTEIN"/>
    <property type="match status" value="1"/>
</dbReference>
<dbReference type="Gene3D" id="3.60.10.10">
    <property type="entry name" value="Endonuclease/exonuclease/phosphatase"/>
    <property type="match status" value="1"/>
</dbReference>
<dbReference type="InterPro" id="IPR036691">
    <property type="entry name" value="Endo/exonu/phosph_ase_sf"/>
</dbReference>
<dbReference type="OrthoDB" id="276515at2759"/>
<dbReference type="PANTHER" id="PTHR12121">
    <property type="entry name" value="CARBON CATABOLITE REPRESSOR PROTEIN 4"/>
    <property type="match status" value="1"/>
</dbReference>
<comment type="caution">
    <text evidence="1">The sequence shown here is derived from an EMBL/GenBank/DDBJ whole genome shotgun (WGS) entry which is preliminary data.</text>
</comment>
<keyword evidence="1" id="KW-0378">Hydrolase</keyword>
<reference evidence="1 2" key="1">
    <citation type="submission" date="2015-06" db="EMBL/GenBank/DDBJ databases">
        <title>Survival trade-offs in plant roots during colonization by closely related pathogenic and mutualistic fungi.</title>
        <authorList>
            <person name="Hacquard S."/>
            <person name="Kracher B."/>
            <person name="Hiruma K."/>
            <person name="Weinman A."/>
            <person name="Muench P."/>
            <person name="Garrido Oter R."/>
            <person name="Ver Loren van Themaat E."/>
            <person name="Dallerey J.-F."/>
            <person name="Damm U."/>
            <person name="Henrissat B."/>
            <person name="Lespinet O."/>
            <person name="Thon M."/>
            <person name="Kemen E."/>
            <person name="McHardy A.C."/>
            <person name="Schulze-Lefert P."/>
            <person name="O'Connell R.J."/>
        </authorList>
    </citation>
    <scope>NUCLEOTIDE SEQUENCE [LARGE SCALE GENOMIC DNA]</scope>
    <source>
        <strain evidence="1 2">MAFF 238704</strain>
    </source>
</reference>
<evidence type="ECO:0000313" key="2">
    <source>
        <dbReference type="Proteomes" id="UP000076584"/>
    </source>
</evidence>
<keyword evidence="1" id="KW-0255">Endonuclease</keyword>
<keyword evidence="1" id="KW-0540">Nuclease</keyword>
<dbReference type="AlphaFoldDB" id="A0A161VHQ3"/>
<keyword evidence="1" id="KW-0269">Exonuclease</keyword>
<dbReference type="Proteomes" id="UP000076584">
    <property type="component" value="Unassembled WGS sequence"/>
</dbReference>
<evidence type="ECO:0000313" key="1">
    <source>
        <dbReference type="EMBL" id="KZL69545.1"/>
    </source>
</evidence>
<dbReference type="InterPro" id="IPR050410">
    <property type="entry name" value="CCR4/nocturin_mRNA_transcr"/>
</dbReference>